<organism evidence="1 2">
    <name type="scientific">Desulforamulus ruminis (strain ATCC 23193 / DSM 2154 / NCIMB 8452 / DL)</name>
    <name type="common">Desulfotomaculum ruminis</name>
    <dbReference type="NCBI Taxonomy" id="696281"/>
    <lineage>
        <taxon>Bacteria</taxon>
        <taxon>Bacillati</taxon>
        <taxon>Bacillota</taxon>
        <taxon>Clostridia</taxon>
        <taxon>Eubacteriales</taxon>
        <taxon>Peptococcaceae</taxon>
        <taxon>Desulforamulus</taxon>
    </lineage>
</organism>
<dbReference type="HOGENOM" id="CLU_215779_0_0_9"/>
<protein>
    <submittedName>
        <fullName evidence="1">Uncharacterized protein</fullName>
    </submittedName>
</protein>
<evidence type="ECO:0000313" key="2">
    <source>
        <dbReference type="Proteomes" id="UP000009234"/>
    </source>
</evidence>
<dbReference type="KEGG" id="dru:Desru_3365"/>
<dbReference type="RefSeq" id="WP_013843316.1">
    <property type="nucleotide sequence ID" value="NC_015589.1"/>
</dbReference>
<gene>
    <name evidence="1" type="ordered locus">Desru_3365</name>
</gene>
<sequence>MVQINLNGLEVAPLSDEQLDLLNNAQGKLNQLAKMNQQIYLLAVTKEE</sequence>
<dbReference type="EMBL" id="CP002780">
    <property type="protein sequence ID" value="AEG61570.1"/>
    <property type="molecule type" value="Genomic_DNA"/>
</dbReference>
<keyword evidence="2" id="KW-1185">Reference proteome</keyword>
<reference evidence="1 2" key="2">
    <citation type="journal article" date="2012" name="Stand. Genomic Sci.">
        <title>Complete genome sequence of the sulfate-reducing firmicute Desulfotomaculum ruminis type strain (DL(T)).</title>
        <authorList>
            <person name="Spring S."/>
            <person name="Visser M."/>
            <person name="Lu M."/>
            <person name="Copeland A."/>
            <person name="Lapidus A."/>
            <person name="Lucas S."/>
            <person name="Cheng J.F."/>
            <person name="Han C."/>
            <person name="Tapia R."/>
            <person name="Goodwin L.A."/>
            <person name="Pitluck S."/>
            <person name="Ivanova N."/>
            <person name="Land M."/>
            <person name="Hauser L."/>
            <person name="Larimer F."/>
            <person name="Rohde M."/>
            <person name="Goker M."/>
            <person name="Detter J.C."/>
            <person name="Kyrpides N.C."/>
            <person name="Woyke T."/>
            <person name="Schaap P.J."/>
            <person name="Plugge C.M."/>
            <person name="Muyzer G."/>
            <person name="Kuever J."/>
            <person name="Pereira I.A."/>
            <person name="Parshina S.N."/>
            <person name="Bernier-Latmani R."/>
            <person name="Stams A.J."/>
            <person name="Klenk H.P."/>
        </authorList>
    </citation>
    <scope>NUCLEOTIDE SEQUENCE [LARGE SCALE GENOMIC DNA]</scope>
    <source>
        <strain evidence="2">ATCC 23193 / DSM 2154 / NCIB 8452 / DL</strain>
    </source>
</reference>
<name>F6DKT8_DESRL</name>
<accession>F6DKT8</accession>
<dbReference type="AlphaFoldDB" id="F6DKT8"/>
<dbReference type="Proteomes" id="UP000009234">
    <property type="component" value="Chromosome"/>
</dbReference>
<evidence type="ECO:0000313" key="1">
    <source>
        <dbReference type="EMBL" id="AEG61570.1"/>
    </source>
</evidence>
<reference evidence="2" key="1">
    <citation type="submission" date="2011-05" db="EMBL/GenBank/DDBJ databases">
        <title>Complete sequence of Desulfotomaculum ruminis DSM 2154.</title>
        <authorList>
            <person name="Lucas S."/>
            <person name="Copeland A."/>
            <person name="Lapidus A."/>
            <person name="Cheng J.-F."/>
            <person name="Goodwin L."/>
            <person name="Pitluck S."/>
            <person name="Lu M."/>
            <person name="Detter J.C."/>
            <person name="Han C."/>
            <person name="Tapia R."/>
            <person name="Land M."/>
            <person name="Hauser L."/>
            <person name="Kyrpides N."/>
            <person name="Ivanova N."/>
            <person name="Mikhailova N."/>
            <person name="Pagani I."/>
            <person name="Stams A.J.M."/>
            <person name="Plugge C.M."/>
            <person name="Muyzer G."/>
            <person name="Kuever J."/>
            <person name="Parshina S.N."/>
            <person name="Ivanova A.E."/>
            <person name="Nazina T.N."/>
            <person name="Brambilla E."/>
            <person name="Spring S."/>
            <person name="Klenk H.-P."/>
            <person name="Woyke T."/>
        </authorList>
    </citation>
    <scope>NUCLEOTIDE SEQUENCE [LARGE SCALE GENOMIC DNA]</scope>
    <source>
        <strain evidence="2">ATCC 23193 / DSM 2154 / NCIB 8452 / DL</strain>
    </source>
</reference>
<proteinExistence type="predicted"/>